<dbReference type="AlphaFoldDB" id="A0A6J4VW40"/>
<name>A0A6J4VW40_9BACT</name>
<feature type="compositionally biased region" description="Basic and acidic residues" evidence="1">
    <location>
        <begin position="86"/>
        <end position="104"/>
    </location>
</feature>
<feature type="compositionally biased region" description="Basic and acidic residues" evidence="1">
    <location>
        <begin position="120"/>
        <end position="129"/>
    </location>
</feature>
<evidence type="ECO:0000256" key="1">
    <source>
        <dbReference type="SAM" id="MobiDB-lite"/>
    </source>
</evidence>
<feature type="compositionally biased region" description="Basic and acidic residues" evidence="1">
    <location>
        <begin position="43"/>
        <end position="59"/>
    </location>
</feature>
<evidence type="ECO:0000313" key="2">
    <source>
        <dbReference type="EMBL" id="CAA9588682.1"/>
    </source>
</evidence>
<protein>
    <submittedName>
        <fullName evidence="2">Acetolactate synthase large subunit</fullName>
        <ecNumber evidence="2">2.2.1.6</ecNumber>
    </submittedName>
</protein>
<feature type="compositionally biased region" description="Basic and acidic residues" evidence="1">
    <location>
        <begin position="1"/>
        <end position="12"/>
    </location>
</feature>
<proteinExistence type="predicted"/>
<gene>
    <name evidence="2" type="ORF">AVDCRST_MAG88-4426</name>
</gene>
<keyword evidence="2" id="KW-0808">Transferase</keyword>
<dbReference type="EMBL" id="CADCWM010001122">
    <property type="protein sequence ID" value="CAA9588682.1"/>
    <property type="molecule type" value="Genomic_DNA"/>
</dbReference>
<feature type="compositionally biased region" description="Basic and acidic residues" evidence="1">
    <location>
        <begin position="66"/>
        <end position="77"/>
    </location>
</feature>
<feature type="compositionally biased region" description="Basic and acidic residues" evidence="1">
    <location>
        <begin position="191"/>
        <end position="207"/>
    </location>
</feature>
<dbReference type="EC" id="2.2.1.6" evidence="2"/>
<dbReference type="GO" id="GO:0003984">
    <property type="term" value="F:acetolactate synthase activity"/>
    <property type="evidence" value="ECO:0007669"/>
    <property type="project" value="UniProtKB-EC"/>
</dbReference>
<sequence>ADGCRHRPDDQRGVPPGRVRPPRPGPRRHPEERLHRKRAVLLPRERLSPRLPADPHPEHAPGSARGRGDQRGEEAAHHGRARNLALRRDGDVRPLRRAVRDAGHLHAPGSRLLPRGPSPRPRDDGDARPQARQRRAGGVRPPGQYRGPLRRPRHRPHRRLRPQSEGGPRRHRPRRDRQERRYRRARRGRRSRSDQPLARRDRGAPPR</sequence>
<feature type="non-terminal residue" evidence="2">
    <location>
        <position position="1"/>
    </location>
</feature>
<feature type="compositionally biased region" description="Basic residues" evidence="1">
    <location>
        <begin position="169"/>
        <end position="190"/>
    </location>
</feature>
<organism evidence="2">
    <name type="scientific">uncultured Thermomicrobiales bacterium</name>
    <dbReference type="NCBI Taxonomy" id="1645740"/>
    <lineage>
        <taxon>Bacteria</taxon>
        <taxon>Pseudomonadati</taxon>
        <taxon>Thermomicrobiota</taxon>
        <taxon>Thermomicrobia</taxon>
        <taxon>Thermomicrobiales</taxon>
        <taxon>environmental samples</taxon>
    </lineage>
</organism>
<feature type="compositionally biased region" description="Basic residues" evidence="1">
    <location>
        <begin position="148"/>
        <end position="161"/>
    </location>
</feature>
<reference evidence="2" key="1">
    <citation type="submission" date="2020-02" db="EMBL/GenBank/DDBJ databases">
        <authorList>
            <person name="Meier V. D."/>
        </authorList>
    </citation>
    <scope>NUCLEOTIDE SEQUENCE</scope>
    <source>
        <strain evidence="2">AVDCRST_MAG88</strain>
    </source>
</reference>
<feature type="region of interest" description="Disordered" evidence="1">
    <location>
        <begin position="1"/>
        <end position="207"/>
    </location>
</feature>
<feature type="non-terminal residue" evidence="2">
    <location>
        <position position="207"/>
    </location>
</feature>
<accession>A0A6J4VW40</accession>